<dbReference type="RefSeq" id="WP_011974348.1">
    <property type="nucleotide sequence ID" value="NZ_ATYC01000022.1"/>
</dbReference>
<feature type="transmembrane region" description="Helical" evidence="7">
    <location>
        <begin position="12"/>
        <end position="30"/>
    </location>
</feature>
<name>A0A508WNG7_9HYPH</name>
<protein>
    <submittedName>
        <fullName evidence="9">Fatty acid hydroxylase</fullName>
    </submittedName>
</protein>
<evidence type="ECO:0000313" key="12">
    <source>
        <dbReference type="Proteomes" id="UP001190825"/>
    </source>
</evidence>
<keyword evidence="12" id="KW-1185">Reference proteome</keyword>
<evidence type="ECO:0000256" key="1">
    <source>
        <dbReference type="ARBA" id="ARBA00004127"/>
    </source>
</evidence>
<dbReference type="GO" id="GO:0008610">
    <property type="term" value="P:lipid biosynthetic process"/>
    <property type="evidence" value="ECO:0007669"/>
    <property type="project" value="InterPro"/>
</dbReference>
<gene>
    <name evidence="9" type="ORF">BMJ33_34040</name>
    <name evidence="10" type="ORF">EMEDMD4_10176</name>
</gene>
<organism evidence="10 11">
    <name type="scientific">Sinorhizobium medicae</name>
    <dbReference type="NCBI Taxonomy" id="110321"/>
    <lineage>
        <taxon>Bacteria</taxon>
        <taxon>Pseudomonadati</taxon>
        <taxon>Pseudomonadota</taxon>
        <taxon>Alphaproteobacteria</taxon>
        <taxon>Hyphomicrobiales</taxon>
        <taxon>Rhizobiaceae</taxon>
        <taxon>Sinorhizobium/Ensifer group</taxon>
        <taxon>Sinorhizobium</taxon>
    </lineage>
</organism>
<dbReference type="OMA" id="ATSMFNH"/>
<dbReference type="GO" id="GO:0016020">
    <property type="term" value="C:membrane"/>
    <property type="evidence" value="ECO:0007669"/>
    <property type="project" value="GOC"/>
</dbReference>
<evidence type="ECO:0000256" key="6">
    <source>
        <dbReference type="ARBA" id="ARBA00023136"/>
    </source>
</evidence>
<feature type="domain" description="Fatty acid hydroxylase" evidence="8">
    <location>
        <begin position="96"/>
        <end position="232"/>
    </location>
</feature>
<evidence type="ECO:0000313" key="11">
    <source>
        <dbReference type="Proteomes" id="UP000507954"/>
    </source>
</evidence>
<dbReference type="GO" id="GO:0012505">
    <property type="term" value="C:endomembrane system"/>
    <property type="evidence" value="ECO:0007669"/>
    <property type="project" value="UniProtKB-SubCell"/>
</dbReference>
<evidence type="ECO:0000256" key="4">
    <source>
        <dbReference type="ARBA" id="ARBA00023002"/>
    </source>
</evidence>
<evidence type="ECO:0000256" key="2">
    <source>
        <dbReference type="ARBA" id="ARBA00022692"/>
    </source>
</evidence>
<proteinExistence type="predicted"/>
<evidence type="ECO:0000256" key="7">
    <source>
        <dbReference type="SAM" id="Phobius"/>
    </source>
</evidence>
<dbReference type="Pfam" id="PF04116">
    <property type="entry name" value="FA_hydroxylase"/>
    <property type="match status" value="1"/>
</dbReference>
<evidence type="ECO:0000313" key="9">
    <source>
        <dbReference type="EMBL" id="PLT92609.1"/>
    </source>
</evidence>
<comment type="subcellular location">
    <subcellularLocation>
        <location evidence="1">Endomembrane system</location>
        <topology evidence="1">Multi-pass membrane protein</topology>
    </subcellularLocation>
</comment>
<feature type="transmembrane region" description="Helical" evidence="7">
    <location>
        <begin position="155"/>
        <end position="179"/>
    </location>
</feature>
<reference evidence="9 12" key="2">
    <citation type="journal article" date="2018" name="FEMS Microbiol. Ecol.">
        <title>Co-invading symbiotic mutualists of Medicago polymorpha retain high ancestral diversity and contain diverse accessory genomes.</title>
        <authorList>
            <person name="Porter S.S."/>
            <person name="Faber-Hammond J.J."/>
            <person name="Friesen M.L."/>
        </authorList>
    </citation>
    <scope>NUCLEOTIDE SEQUENCE [LARGE SCALE GENOMIC DNA]</scope>
    <source>
        <strain evidence="9 12">Str16</strain>
    </source>
</reference>
<evidence type="ECO:0000259" key="8">
    <source>
        <dbReference type="Pfam" id="PF04116"/>
    </source>
</evidence>
<evidence type="ECO:0000256" key="5">
    <source>
        <dbReference type="ARBA" id="ARBA00023098"/>
    </source>
</evidence>
<dbReference type="Proteomes" id="UP000507954">
    <property type="component" value="Unassembled WGS sequence"/>
</dbReference>
<feature type="transmembrane region" description="Helical" evidence="7">
    <location>
        <begin position="51"/>
        <end position="76"/>
    </location>
</feature>
<dbReference type="Proteomes" id="UP001190825">
    <property type="component" value="Unassembled WGS sequence"/>
</dbReference>
<dbReference type="GO" id="GO:0006643">
    <property type="term" value="P:membrane lipid metabolic process"/>
    <property type="evidence" value="ECO:0007669"/>
    <property type="project" value="TreeGrafter"/>
</dbReference>
<keyword evidence="2 7" id="KW-0812">Transmembrane</keyword>
<dbReference type="InterPro" id="IPR006694">
    <property type="entry name" value="Fatty_acid_hydroxylase"/>
</dbReference>
<evidence type="ECO:0000313" key="10">
    <source>
        <dbReference type="EMBL" id="VTZ59000.1"/>
    </source>
</evidence>
<sequence>MLYFGFSEPVWRLGAFAAAFAALAALELLHPRLERPELTRTLKARRWITNLSILVLSSLLLRVAFPTAATGVAIWAQAYGYGLLPALGLAPSVAGLIAFVALDFAIWLEHVVFHKVPILWRIHRVHHADPGVDVTTALRFHPVEILLSMVWKSAVIVLLGAPALAVLLFEIVLNAGAMFNHANLRLPKAADQLLRRFIVTPDMHRIHHSVEKGETDSNYGFNLSVWDRMFSTYIAHPSRGDDAIETGLKVYGRSEPMKLLWSLVLPFRRR</sequence>
<keyword evidence="3 7" id="KW-1133">Transmembrane helix</keyword>
<dbReference type="InterPro" id="IPR051689">
    <property type="entry name" value="Sterol_desaturase/TMEM195"/>
</dbReference>
<keyword evidence="5" id="KW-0443">Lipid metabolism</keyword>
<dbReference type="EMBL" id="NBUC01000181">
    <property type="protein sequence ID" value="PLT92609.1"/>
    <property type="molecule type" value="Genomic_DNA"/>
</dbReference>
<dbReference type="PANTHER" id="PTHR21624:SF1">
    <property type="entry name" value="ALKYLGLYCEROL MONOOXYGENASE"/>
    <property type="match status" value="1"/>
</dbReference>
<dbReference type="PANTHER" id="PTHR21624">
    <property type="entry name" value="STEROL DESATURASE-RELATED PROTEIN"/>
    <property type="match status" value="1"/>
</dbReference>
<dbReference type="GeneID" id="61614498"/>
<keyword evidence="4" id="KW-0560">Oxidoreductase</keyword>
<dbReference type="EMBL" id="CABFNB010000001">
    <property type="protein sequence ID" value="VTZ59000.1"/>
    <property type="molecule type" value="Genomic_DNA"/>
</dbReference>
<dbReference type="AlphaFoldDB" id="A0A508WNG7"/>
<accession>A0A508WNG7</accession>
<evidence type="ECO:0000256" key="3">
    <source>
        <dbReference type="ARBA" id="ARBA00022989"/>
    </source>
</evidence>
<dbReference type="GO" id="GO:0005506">
    <property type="term" value="F:iron ion binding"/>
    <property type="evidence" value="ECO:0007669"/>
    <property type="project" value="InterPro"/>
</dbReference>
<reference evidence="10 11" key="3">
    <citation type="submission" date="2019-06" db="EMBL/GenBank/DDBJ databases">
        <authorList>
            <person name="Le Quere A."/>
            <person name="Colella S."/>
        </authorList>
    </citation>
    <scope>NUCLEOTIDE SEQUENCE [LARGE SCALE GENOMIC DNA]</scope>
    <source>
        <strain evidence="10">EmedicaeMD41</strain>
    </source>
</reference>
<feature type="transmembrane region" description="Helical" evidence="7">
    <location>
        <begin position="82"/>
        <end position="108"/>
    </location>
</feature>
<keyword evidence="6 7" id="KW-0472">Membrane</keyword>
<reference evidence="9" key="1">
    <citation type="submission" date="2017-04" db="EMBL/GenBank/DDBJ databases">
        <authorList>
            <person name="Porter S."/>
            <person name="Friesen M.L."/>
            <person name="Faber-Hammond J."/>
        </authorList>
    </citation>
    <scope>NUCLEOTIDE SEQUENCE</scope>
    <source>
        <strain evidence="9">Str16</strain>
    </source>
</reference>
<dbReference type="GO" id="GO:0050479">
    <property type="term" value="F:glyceryl-ether monooxygenase activity"/>
    <property type="evidence" value="ECO:0007669"/>
    <property type="project" value="TreeGrafter"/>
</dbReference>